<dbReference type="PANTHER" id="PTHR11461">
    <property type="entry name" value="SERINE PROTEASE INHIBITOR, SERPIN"/>
    <property type="match status" value="1"/>
</dbReference>
<dbReference type="AlphaFoldDB" id="A0A0P6YPC1"/>
<proteinExistence type="inferred from homology"/>
<dbReference type="InterPro" id="IPR023795">
    <property type="entry name" value="Serpin_CS"/>
</dbReference>
<evidence type="ECO:0000256" key="1">
    <source>
        <dbReference type="RuleBase" id="RU000411"/>
    </source>
</evidence>
<keyword evidence="4" id="KW-1185">Reference proteome</keyword>
<dbReference type="EMBL" id="LGKO01000002">
    <property type="protein sequence ID" value="KPL84748.1"/>
    <property type="molecule type" value="Genomic_DNA"/>
</dbReference>
<dbReference type="CDD" id="cd19590">
    <property type="entry name" value="serpin_thermopin-like"/>
    <property type="match status" value="1"/>
</dbReference>
<comment type="caution">
    <text evidence="3">The sequence shown here is derived from an EMBL/GenBank/DDBJ whole genome shotgun (WGS) entry which is preliminary data.</text>
</comment>
<protein>
    <recommendedName>
        <fullName evidence="2">Serpin domain-containing protein</fullName>
    </recommendedName>
</protein>
<dbReference type="InterPro" id="IPR042178">
    <property type="entry name" value="Serpin_sf_1"/>
</dbReference>
<dbReference type="GO" id="GO:0004867">
    <property type="term" value="F:serine-type endopeptidase inhibitor activity"/>
    <property type="evidence" value="ECO:0007669"/>
    <property type="project" value="InterPro"/>
</dbReference>
<dbReference type="InterPro" id="IPR042185">
    <property type="entry name" value="Serpin_sf_2"/>
</dbReference>
<dbReference type="PANTHER" id="PTHR11461:SF211">
    <property type="entry name" value="GH10112P-RELATED"/>
    <property type="match status" value="1"/>
</dbReference>
<evidence type="ECO:0000313" key="3">
    <source>
        <dbReference type="EMBL" id="KPL84748.1"/>
    </source>
</evidence>
<comment type="similarity">
    <text evidence="1">Belongs to the serpin family.</text>
</comment>
<gene>
    <name evidence="3" type="ORF">SE15_01350</name>
</gene>
<dbReference type="PROSITE" id="PS00284">
    <property type="entry name" value="SERPIN"/>
    <property type="match status" value="1"/>
</dbReference>
<evidence type="ECO:0000313" key="4">
    <source>
        <dbReference type="Proteomes" id="UP000050544"/>
    </source>
</evidence>
<dbReference type="Gene3D" id="3.30.497.10">
    <property type="entry name" value="Antithrombin, subunit I, domain 2"/>
    <property type="match status" value="1"/>
</dbReference>
<dbReference type="InterPro" id="IPR023796">
    <property type="entry name" value="Serpin_dom"/>
</dbReference>
<sequence>MPPASGDIIPVRSNKPYRTPISIPEADLQSLVEGNTAFALDLYQHIRGEEGNLFFSPYSISLALAMTYAGAAGSTAEAMAKTLHFTLPPERLHPALNGLSQRLTTPGAPANPEEPPFELHIANALWGQKGEPFRSAFLDVLAENYAAGMQTLDFHSDPERARQRINAWVAEQTREKIRDLLQKGDITRQTRLVLTNAIYFKAAWRYPFKVEETREGDFILLNGQKVRVPMMHLNRELAYAEGEGYQAAALPYAGGDYEMVLLVPNAGQFASFEQNLSLQRLNEILERLTPVHLDLTLPRFRYEARLSLKEALPKMGMEIAFDPERADFTAMSEMPGLYIGNVLHKGFVAVDEAGTEAAAATAVIMERTSLPAQSATLRVDRPFIFLIRDHQSGSILFIGRVLQP</sequence>
<dbReference type="SUPFAM" id="SSF56574">
    <property type="entry name" value="Serpins"/>
    <property type="match status" value="1"/>
</dbReference>
<dbReference type="Proteomes" id="UP000050544">
    <property type="component" value="Unassembled WGS sequence"/>
</dbReference>
<name>A0A0P6YPC1_9CHLR</name>
<dbReference type="InterPro" id="IPR036186">
    <property type="entry name" value="Serpin_sf"/>
</dbReference>
<dbReference type="STRING" id="869279.SE15_01350"/>
<feature type="domain" description="Serpin" evidence="2">
    <location>
        <begin position="40"/>
        <end position="404"/>
    </location>
</feature>
<evidence type="ECO:0000259" key="2">
    <source>
        <dbReference type="SMART" id="SM00093"/>
    </source>
</evidence>
<dbReference type="SMART" id="SM00093">
    <property type="entry name" value="SERPIN"/>
    <property type="match status" value="1"/>
</dbReference>
<dbReference type="InterPro" id="IPR000215">
    <property type="entry name" value="Serpin_fam"/>
</dbReference>
<dbReference type="Gene3D" id="2.30.39.10">
    <property type="entry name" value="Alpha-1-antitrypsin, domain 1"/>
    <property type="match status" value="1"/>
</dbReference>
<reference evidence="3 4" key="1">
    <citation type="submission" date="2015-07" db="EMBL/GenBank/DDBJ databases">
        <title>Whole genome sequence of Thermanaerothrix daxensis DSM 23592.</title>
        <authorList>
            <person name="Hemp J."/>
            <person name="Ward L.M."/>
            <person name="Pace L.A."/>
            <person name="Fischer W.W."/>
        </authorList>
    </citation>
    <scope>NUCLEOTIDE SEQUENCE [LARGE SCALE GENOMIC DNA]</scope>
    <source>
        <strain evidence="3 4">GNS-1</strain>
    </source>
</reference>
<organism evidence="3 4">
    <name type="scientific">Thermanaerothrix daxensis</name>
    <dbReference type="NCBI Taxonomy" id="869279"/>
    <lineage>
        <taxon>Bacteria</taxon>
        <taxon>Bacillati</taxon>
        <taxon>Chloroflexota</taxon>
        <taxon>Anaerolineae</taxon>
        <taxon>Anaerolineales</taxon>
        <taxon>Anaerolineaceae</taxon>
        <taxon>Thermanaerothrix</taxon>
    </lineage>
</organism>
<dbReference type="GO" id="GO:0005615">
    <property type="term" value="C:extracellular space"/>
    <property type="evidence" value="ECO:0007669"/>
    <property type="project" value="InterPro"/>
</dbReference>
<accession>A0A0P6YPC1</accession>
<dbReference type="Pfam" id="PF00079">
    <property type="entry name" value="Serpin"/>
    <property type="match status" value="1"/>
</dbReference>